<evidence type="ECO:0000313" key="3">
    <source>
        <dbReference type="EMBL" id="OLU41528.1"/>
    </source>
</evidence>
<feature type="transmembrane region" description="Helical" evidence="1">
    <location>
        <begin position="36"/>
        <end position="55"/>
    </location>
</feature>
<name>A0A1U7NHQ4_9FIRM</name>
<keyword evidence="4" id="KW-1185">Reference proteome</keyword>
<dbReference type="GO" id="GO:0022857">
    <property type="term" value="F:transmembrane transporter activity"/>
    <property type="evidence" value="ECO:0007669"/>
    <property type="project" value="InterPro"/>
</dbReference>
<reference evidence="3 4" key="1">
    <citation type="submission" date="2016-11" db="EMBL/GenBank/DDBJ databases">
        <title>Description of two novel members of the family Erysipelotrichaceae: Ileibacterium lipovorans gen. nov., sp. nov. and Dubosiella newyorkensis, gen. nov., sp. nov.</title>
        <authorList>
            <person name="Cox L.M."/>
            <person name="Sohn J."/>
            <person name="Tyrrell K.L."/>
            <person name="Citron D.M."/>
            <person name="Lawson P.A."/>
            <person name="Patel N.B."/>
            <person name="Iizumi T."/>
            <person name="Perez-Perez G.I."/>
            <person name="Goldstein E.J."/>
            <person name="Blaser M.J."/>
        </authorList>
    </citation>
    <scope>NUCLEOTIDE SEQUENCE [LARGE SCALE GENOMIC DNA]</scope>
    <source>
        <strain evidence="3 4">NYU-BL-A3</strain>
    </source>
</reference>
<dbReference type="EMBL" id="MPJW01000082">
    <property type="protein sequence ID" value="OLU41528.1"/>
    <property type="molecule type" value="Genomic_DNA"/>
</dbReference>
<evidence type="ECO:0000259" key="2">
    <source>
        <dbReference type="Pfam" id="PF04069"/>
    </source>
</evidence>
<dbReference type="InterPro" id="IPR007210">
    <property type="entry name" value="ABC_Gly_betaine_transp_sub-bd"/>
</dbReference>
<dbReference type="RefSeq" id="WP_075818311.1">
    <property type="nucleotide sequence ID" value="NZ_CAJUTZ010000162.1"/>
</dbReference>
<organism evidence="3 4">
    <name type="scientific">Ileibacterium valens</name>
    <dbReference type="NCBI Taxonomy" id="1862668"/>
    <lineage>
        <taxon>Bacteria</taxon>
        <taxon>Bacillati</taxon>
        <taxon>Bacillota</taxon>
        <taxon>Erysipelotrichia</taxon>
        <taxon>Erysipelotrichales</taxon>
        <taxon>Erysipelotrichaceae</taxon>
        <taxon>Ileibacterium</taxon>
    </lineage>
</organism>
<evidence type="ECO:0000256" key="1">
    <source>
        <dbReference type="SAM" id="Phobius"/>
    </source>
</evidence>
<dbReference type="AlphaFoldDB" id="A0A1U7NHQ4"/>
<dbReference type="OrthoDB" id="9801163at2"/>
<feature type="domain" description="ABC-type glycine betaine transport system substrate-binding" evidence="2">
    <location>
        <begin position="59"/>
        <end position="318"/>
    </location>
</feature>
<dbReference type="Gene3D" id="3.40.190.120">
    <property type="entry name" value="Osmoprotection protein (prox), domain 2"/>
    <property type="match status" value="1"/>
</dbReference>
<dbReference type="GO" id="GO:0043190">
    <property type="term" value="C:ATP-binding cassette (ABC) transporter complex"/>
    <property type="evidence" value="ECO:0007669"/>
    <property type="project" value="InterPro"/>
</dbReference>
<dbReference type="Proteomes" id="UP000186341">
    <property type="component" value="Unassembled WGS sequence"/>
</dbReference>
<keyword evidence="1" id="KW-0812">Transmembrane</keyword>
<keyword evidence="1" id="KW-0472">Membrane</keyword>
<dbReference type="SUPFAM" id="SSF53850">
    <property type="entry name" value="Periplasmic binding protein-like II"/>
    <property type="match status" value="1"/>
</dbReference>
<dbReference type="Gene3D" id="3.40.190.10">
    <property type="entry name" value="Periplasmic binding protein-like II"/>
    <property type="match status" value="1"/>
</dbReference>
<keyword evidence="1" id="KW-1133">Transmembrane helix</keyword>
<dbReference type="Pfam" id="PF04069">
    <property type="entry name" value="OpuAC"/>
    <property type="match status" value="1"/>
</dbReference>
<gene>
    <name evidence="3" type="ORF">BO222_03280</name>
</gene>
<protein>
    <recommendedName>
        <fullName evidence="2">ABC-type glycine betaine transport system substrate-binding domain-containing protein</fullName>
    </recommendedName>
</protein>
<sequence length="324" mass="36838">MNFENKHCDEDLKQKIRFRKTYVKTVPVFKNKSVKAILALCLSFCLLVIGAIGCAKRETIHIGVQNDNELKIMAEMASLLLQEQGYPSQIIEIDDGLQTLHSAVLGGNIDMYPGFTGEGWSDILNQKETYRKTRLSELKKQYEKMNMQWVGVLPAYSLYTLAVRKETADKYNLKDLSDLAKVSKNLTLGSSLTDLERQDSIHLLEEIYDMDFKTTKVMESDQFIEALKNQSVDVIPIRSNDGRIKNSDFVTLIDDRMALPESSPGYVLNDQLLEDDPQLESALERISSVISANDLSEMNRRTKQEKEDPRAVAREFLQSKGMLP</sequence>
<evidence type="ECO:0000313" key="4">
    <source>
        <dbReference type="Proteomes" id="UP000186341"/>
    </source>
</evidence>
<accession>A0A1U7NHQ4</accession>
<proteinExistence type="predicted"/>
<comment type="caution">
    <text evidence="3">The sequence shown here is derived from an EMBL/GenBank/DDBJ whole genome shotgun (WGS) entry which is preliminary data.</text>
</comment>
<dbReference type="GeneID" id="82202245"/>